<comment type="caution">
    <text evidence="1">The sequence shown here is derived from an EMBL/GenBank/DDBJ whole genome shotgun (WGS) entry which is preliminary data.</text>
</comment>
<dbReference type="EMBL" id="CAJOBR010034607">
    <property type="protein sequence ID" value="CAF5007592.1"/>
    <property type="molecule type" value="Genomic_DNA"/>
</dbReference>
<dbReference type="AlphaFoldDB" id="A0A822AF65"/>
<evidence type="ECO:0000313" key="2">
    <source>
        <dbReference type="Proteomes" id="UP000663848"/>
    </source>
</evidence>
<evidence type="ECO:0000313" key="1">
    <source>
        <dbReference type="EMBL" id="CAF5007592.1"/>
    </source>
</evidence>
<proteinExistence type="predicted"/>
<dbReference type="Proteomes" id="UP000663848">
    <property type="component" value="Unassembled WGS sequence"/>
</dbReference>
<feature type="non-terminal residue" evidence="1">
    <location>
        <position position="1"/>
    </location>
</feature>
<name>A0A822AF65_9BILA</name>
<gene>
    <name evidence="1" type="ORF">QYT958_LOCUS38768</name>
</gene>
<protein>
    <submittedName>
        <fullName evidence="1">Uncharacterized protein</fullName>
    </submittedName>
</protein>
<reference evidence="1" key="1">
    <citation type="submission" date="2021-02" db="EMBL/GenBank/DDBJ databases">
        <authorList>
            <person name="Nowell W R."/>
        </authorList>
    </citation>
    <scope>NUCLEOTIDE SEQUENCE</scope>
</reference>
<accession>A0A822AF65</accession>
<organism evidence="1 2">
    <name type="scientific">Rotaria socialis</name>
    <dbReference type="NCBI Taxonomy" id="392032"/>
    <lineage>
        <taxon>Eukaryota</taxon>
        <taxon>Metazoa</taxon>
        <taxon>Spiralia</taxon>
        <taxon>Gnathifera</taxon>
        <taxon>Rotifera</taxon>
        <taxon>Eurotatoria</taxon>
        <taxon>Bdelloidea</taxon>
        <taxon>Philodinida</taxon>
        <taxon>Philodinidae</taxon>
        <taxon>Rotaria</taxon>
    </lineage>
</organism>
<sequence>MRPPQRAKRKRIGNDIDLSDINTDLVYDEHQISIEELVHRFDTDLRT</sequence>